<evidence type="ECO:0000313" key="1">
    <source>
        <dbReference type="EnsemblPlants" id="OPUNC08G06920.1"/>
    </source>
</evidence>
<dbReference type="Proteomes" id="UP000026962">
    <property type="component" value="Chromosome 8"/>
</dbReference>
<name>A0A0E0LSR1_ORYPU</name>
<dbReference type="HOGENOM" id="CLU_3421677_0_0_1"/>
<evidence type="ECO:0000313" key="2">
    <source>
        <dbReference type="Proteomes" id="UP000026962"/>
    </source>
</evidence>
<sequence length="24" mass="2596">MDKLICKSERAVSCGLRASIEANT</sequence>
<reference evidence="1" key="1">
    <citation type="submission" date="2015-04" db="UniProtKB">
        <authorList>
            <consortium name="EnsemblPlants"/>
        </authorList>
    </citation>
    <scope>IDENTIFICATION</scope>
</reference>
<organism evidence="1">
    <name type="scientific">Oryza punctata</name>
    <name type="common">Red rice</name>
    <dbReference type="NCBI Taxonomy" id="4537"/>
    <lineage>
        <taxon>Eukaryota</taxon>
        <taxon>Viridiplantae</taxon>
        <taxon>Streptophyta</taxon>
        <taxon>Embryophyta</taxon>
        <taxon>Tracheophyta</taxon>
        <taxon>Spermatophyta</taxon>
        <taxon>Magnoliopsida</taxon>
        <taxon>Liliopsida</taxon>
        <taxon>Poales</taxon>
        <taxon>Poaceae</taxon>
        <taxon>BOP clade</taxon>
        <taxon>Oryzoideae</taxon>
        <taxon>Oryzeae</taxon>
        <taxon>Oryzinae</taxon>
        <taxon>Oryza</taxon>
    </lineage>
</organism>
<accession>A0A0E0LSR1</accession>
<keyword evidence="2" id="KW-1185">Reference proteome</keyword>
<protein>
    <submittedName>
        <fullName evidence="1">Uncharacterized protein</fullName>
    </submittedName>
</protein>
<proteinExistence type="predicted"/>
<dbReference type="AlphaFoldDB" id="A0A0E0LSR1"/>
<dbReference type="EnsemblPlants" id="OPUNC08G06920.1">
    <property type="protein sequence ID" value="OPUNC08G06920.1"/>
    <property type="gene ID" value="OPUNC08G06920"/>
</dbReference>
<dbReference type="Gramene" id="OPUNC08G06920.1">
    <property type="protein sequence ID" value="OPUNC08G06920.1"/>
    <property type="gene ID" value="OPUNC08G06920"/>
</dbReference>
<reference evidence="1" key="2">
    <citation type="submission" date="2018-05" db="EMBL/GenBank/DDBJ databases">
        <title>OpunRS2 (Oryza punctata Reference Sequence Version 2).</title>
        <authorList>
            <person name="Zhang J."/>
            <person name="Kudrna D."/>
            <person name="Lee S."/>
            <person name="Talag J."/>
            <person name="Welchert J."/>
            <person name="Wing R.A."/>
        </authorList>
    </citation>
    <scope>NUCLEOTIDE SEQUENCE [LARGE SCALE GENOMIC DNA]</scope>
</reference>